<reference evidence="2 3" key="1">
    <citation type="submission" date="2021-05" db="EMBL/GenBank/DDBJ databases">
        <title>Croceibacterium sp. LX-88 genome sequence.</title>
        <authorList>
            <person name="Luo X."/>
        </authorList>
    </citation>
    <scope>NUCLEOTIDE SEQUENCE [LARGE SCALE GENOMIC DNA]</scope>
    <source>
        <strain evidence="2 3">LX-88</strain>
    </source>
</reference>
<gene>
    <name evidence="2" type="ORF">KK137_08425</name>
</gene>
<evidence type="ECO:0000313" key="2">
    <source>
        <dbReference type="EMBL" id="MBT2134355.1"/>
    </source>
</evidence>
<dbReference type="Gene3D" id="3.10.450.50">
    <property type="match status" value="1"/>
</dbReference>
<evidence type="ECO:0000313" key="3">
    <source>
        <dbReference type="Proteomes" id="UP000811255"/>
    </source>
</evidence>
<organism evidence="2 3">
    <name type="scientific">Croceibacterium selenioxidans</name>
    <dbReference type="NCBI Taxonomy" id="2838833"/>
    <lineage>
        <taxon>Bacteria</taxon>
        <taxon>Pseudomonadati</taxon>
        <taxon>Pseudomonadota</taxon>
        <taxon>Alphaproteobacteria</taxon>
        <taxon>Sphingomonadales</taxon>
        <taxon>Erythrobacteraceae</taxon>
        <taxon>Croceibacterium</taxon>
    </lineage>
</organism>
<name>A0ABS5W554_9SPHN</name>
<feature type="domain" description="SnoaL-like" evidence="1">
    <location>
        <begin position="11"/>
        <end position="89"/>
    </location>
</feature>
<dbReference type="InterPro" id="IPR037401">
    <property type="entry name" value="SnoaL-like"/>
</dbReference>
<dbReference type="InterPro" id="IPR032710">
    <property type="entry name" value="NTF2-like_dom_sf"/>
</dbReference>
<dbReference type="RefSeq" id="WP_214535680.1">
    <property type="nucleotide sequence ID" value="NZ_JAHFVK010000001.1"/>
</dbReference>
<evidence type="ECO:0000259" key="1">
    <source>
        <dbReference type="Pfam" id="PF12680"/>
    </source>
</evidence>
<protein>
    <submittedName>
        <fullName evidence="2">Nuclear transport factor 2 family protein</fullName>
    </submittedName>
</protein>
<comment type="caution">
    <text evidence="2">The sequence shown here is derived from an EMBL/GenBank/DDBJ whole genome shotgun (WGS) entry which is preliminary data.</text>
</comment>
<proteinExistence type="predicted"/>
<dbReference type="SUPFAM" id="SSF54427">
    <property type="entry name" value="NTF2-like"/>
    <property type="match status" value="1"/>
</dbReference>
<keyword evidence="3" id="KW-1185">Reference proteome</keyword>
<accession>A0ABS5W554</accession>
<sequence>MTNLDPAVFAAEWCSAWNAHDLNRVLEHFHDDVVFTSPVAAGLFPETGGVMRGKAALRAYWEEGLRRIPDLHFTIETVFAGIGTVVIQYLNQKGVSVCEVLIFDGAQVCAGHGTYPTHVDNPAGTGG</sequence>
<dbReference type="EMBL" id="JAHFVK010000001">
    <property type="protein sequence ID" value="MBT2134355.1"/>
    <property type="molecule type" value="Genomic_DNA"/>
</dbReference>
<dbReference type="Proteomes" id="UP000811255">
    <property type="component" value="Unassembled WGS sequence"/>
</dbReference>
<dbReference type="Pfam" id="PF12680">
    <property type="entry name" value="SnoaL_2"/>
    <property type="match status" value="1"/>
</dbReference>